<keyword evidence="2" id="KW-1185">Reference proteome</keyword>
<proteinExistence type="predicted"/>
<reference evidence="2" key="1">
    <citation type="journal article" date="2019" name="Int. J. Syst. Evol. Microbiol.">
        <title>The Global Catalogue of Microorganisms (GCM) 10K type strain sequencing project: providing services to taxonomists for standard genome sequencing and annotation.</title>
        <authorList>
            <consortium name="The Broad Institute Genomics Platform"/>
            <consortium name="The Broad Institute Genome Sequencing Center for Infectious Disease"/>
            <person name="Wu L."/>
            <person name="Ma J."/>
        </authorList>
    </citation>
    <scope>NUCLEOTIDE SEQUENCE [LARGE SCALE GENOMIC DNA]</scope>
    <source>
        <strain evidence="2">JCM 15910</strain>
    </source>
</reference>
<dbReference type="Proteomes" id="UP001500738">
    <property type="component" value="Unassembled WGS sequence"/>
</dbReference>
<name>A0ABP3XH87_9SPHN</name>
<comment type="caution">
    <text evidence="1">The sequence shown here is derived from an EMBL/GenBank/DDBJ whole genome shotgun (WGS) entry which is preliminary data.</text>
</comment>
<evidence type="ECO:0000313" key="1">
    <source>
        <dbReference type="EMBL" id="GAA0864981.1"/>
    </source>
</evidence>
<protein>
    <submittedName>
        <fullName evidence="1">Uncharacterized protein</fullName>
    </submittedName>
</protein>
<organism evidence="1 2">
    <name type="scientific">Sphingopyxis soli</name>
    <dbReference type="NCBI Taxonomy" id="592051"/>
    <lineage>
        <taxon>Bacteria</taxon>
        <taxon>Pseudomonadati</taxon>
        <taxon>Pseudomonadota</taxon>
        <taxon>Alphaproteobacteria</taxon>
        <taxon>Sphingomonadales</taxon>
        <taxon>Sphingomonadaceae</taxon>
        <taxon>Sphingopyxis</taxon>
    </lineage>
</organism>
<accession>A0ABP3XH87</accession>
<gene>
    <name evidence="1" type="ORF">GCM10009115_21760</name>
</gene>
<sequence>MFGGVDDATAIVAIALEGAGHAVGPLALDDEPDGACDRALRRVRDMRRRQDDDFIQPAAIRFRRILPKCEFGDDQRRYRSHQQRHNAGLLYRNSVI</sequence>
<evidence type="ECO:0000313" key="2">
    <source>
        <dbReference type="Proteomes" id="UP001500738"/>
    </source>
</evidence>
<dbReference type="EMBL" id="BAAAFE010000007">
    <property type="protein sequence ID" value="GAA0864981.1"/>
    <property type="molecule type" value="Genomic_DNA"/>
</dbReference>